<evidence type="ECO:0000259" key="3">
    <source>
        <dbReference type="Pfam" id="PF18962"/>
    </source>
</evidence>
<reference evidence="5" key="1">
    <citation type="submission" date="2022-02" db="EMBL/GenBank/DDBJ databases">
        <title>Polaribacter sp. MSW13, isolated from seawater.</title>
        <authorList>
            <person name="Kristyanto S."/>
            <person name="Jung J."/>
            <person name="Jeon C.O."/>
        </authorList>
    </citation>
    <scope>NUCLEOTIDE SEQUENCE</scope>
    <source>
        <strain evidence="5">MSW13</strain>
    </source>
</reference>
<feature type="domain" description="DUF7619" evidence="4">
    <location>
        <begin position="395"/>
        <end position="528"/>
    </location>
</feature>
<feature type="domain" description="Secretion system C-terminal sorting" evidence="3">
    <location>
        <begin position="546"/>
        <end position="615"/>
    </location>
</feature>
<dbReference type="Gene3D" id="2.60.120.260">
    <property type="entry name" value="Galactose-binding domain-like"/>
    <property type="match status" value="1"/>
</dbReference>
<dbReference type="Pfam" id="PF24595">
    <property type="entry name" value="DUF7619"/>
    <property type="match status" value="1"/>
</dbReference>
<dbReference type="InterPro" id="IPR055353">
    <property type="entry name" value="DUF7619"/>
</dbReference>
<dbReference type="Pfam" id="PF18962">
    <property type="entry name" value="Por_Secre_tail"/>
    <property type="match status" value="1"/>
</dbReference>
<comment type="caution">
    <text evidence="5">The sequence shown here is derived from an EMBL/GenBank/DDBJ whole genome shotgun (WGS) entry which is preliminary data.</text>
</comment>
<protein>
    <submittedName>
        <fullName evidence="5">T9SS type A sorting domain-containing protein</fullName>
    </submittedName>
</protein>
<sequence>MKKGLLLFTIFFISLAQSQTILIPNGGFNTDTSGWSIVGDNTTISGGGELHINVSGIYTEDFVLTSPQFNLDANKTYKLHGDYRNVQFDPMMGETPLGGFSNIALKDINGNNAAVVGLSNCNIGYLDMCYSDNFTVPTSGTYYLEFVGQQQQNAEFVLDNVGFEEIIQNTFSGKVTLDINNDGCATSTTTVSNFPIQLNETNSNTSYNIFTDVNGNYIIETQNITGNFVTQTNQALYSSTPANYTNNISSGINNLANQNFCISPNTVANDLNVSIIPTTQARPGFNTSYQLRYTNLGTTTLSGSVDLSFDNTLVTFLNASISPDLTNPTSLSWNYSNLLPLETRYIDVHFNIFTPPTVNNGDVLSYTVSVNPITGDYTPTNNTYTFNQITIGSYDPNDITILEGPLLSASQATEYLNVLIRFQNTGTASAINITVKNSLDAFLDWTTFQPIAASHNYNTIINNGSEVDFVFNGINLADSTSDEPGSHGWVYYKIKPKSTFNVGDVISNIAKIYFDYNLPIITNTATTQINNTLSILENEIDTNLNIYPNPASHKLNITSILSGKYSFFNLNGQLIKKGKINSGKNHLDISNLSNGLYVLKTITPEGSTFTKKVYIKQQIN</sequence>
<organism evidence="5 6">
    <name type="scientific">Polaribacter marinus</name>
    <dbReference type="NCBI Taxonomy" id="2916838"/>
    <lineage>
        <taxon>Bacteria</taxon>
        <taxon>Pseudomonadati</taxon>
        <taxon>Bacteroidota</taxon>
        <taxon>Flavobacteriia</taxon>
        <taxon>Flavobacteriales</taxon>
        <taxon>Flavobacteriaceae</taxon>
    </lineage>
</organism>
<name>A0A9X1VKB6_9FLAO</name>
<evidence type="ECO:0000313" key="6">
    <source>
        <dbReference type="Proteomes" id="UP001139369"/>
    </source>
</evidence>
<dbReference type="InterPro" id="IPR026444">
    <property type="entry name" value="Secre_tail"/>
</dbReference>
<keyword evidence="1 2" id="KW-0732">Signal</keyword>
<dbReference type="AlphaFoldDB" id="A0A9X1VKB6"/>
<accession>A0A9X1VKB6</accession>
<dbReference type="NCBIfam" id="TIGR04183">
    <property type="entry name" value="Por_Secre_tail"/>
    <property type="match status" value="1"/>
</dbReference>
<evidence type="ECO:0000256" key="2">
    <source>
        <dbReference type="SAM" id="SignalP"/>
    </source>
</evidence>
<dbReference type="RefSeq" id="WP_242176839.1">
    <property type="nucleotide sequence ID" value="NZ_JAKQYM010000001.1"/>
</dbReference>
<keyword evidence="6" id="KW-1185">Reference proteome</keyword>
<evidence type="ECO:0000256" key="1">
    <source>
        <dbReference type="ARBA" id="ARBA00022729"/>
    </source>
</evidence>
<feature type="chain" id="PRO_5040934584" evidence="2">
    <location>
        <begin position="19"/>
        <end position="620"/>
    </location>
</feature>
<gene>
    <name evidence="5" type="ORF">MC378_00970</name>
</gene>
<dbReference type="Proteomes" id="UP001139369">
    <property type="component" value="Unassembled WGS sequence"/>
</dbReference>
<dbReference type="EMBL" id="JAKQYM010000001">
    <property type="protein sequence ID" value="MCI2227717.1"/>
    <property type="molecule type" value="Genomic_DNA"/>
</dbReference>
<evidence type="ECO:0000259" key="4">
    <source>
        <dbReference type="Pfam" id="PF24595"/>
    </source>
</evidence>
<proteinExistence type="predicted"/>
<evidence type="ECO:0000313" key="5">
    <source>
        <dbReference type="EMBL" id="MCI2227717.1"/>
    </source>
</evidence>
<feature type="signal peptide" evidence="2">
    <location>
        <begin position="1"/>
        <end position="18"/>
    </location>
</feature>